<feature type="non-terminal residue" evidence="1">
    <location>
        <position position="1"/>
    </location>
</feature>
<organism evidence="1 2">
    <name type="scientific">Seminavis robusta</name>
    <dbReference type="NCBI Taxonomy" id="568900"/>
    <lineage>
        <taxon>Eukaryota</taxon>
        <taxon>Sar</taxon>
        <taxon>Stramenopiles</taxon>
        <taxon>Ochrophyta</taxon>
        <taxon>Bacillariophyta</taxon>
        <taxon>Bacillariophyceae</taxon>
        <taxon>Bacillariophycidae</taxon>
        <taxon>Naviculales</taxon>
        <taxon>Naviculaceae</taxon>
        <taxon>Seminavis</taxon>
    </lineage>
</organism>
<comment type="caution">
    <text evidence="1">The sequence shown here is derived from an EMBL/GenBank/DDBJ whole genome shotgun (WGS) entry which is preliminary data.</text>
</comment>
<name>A0A9N8ER36_9STRA</name>
<evidence type="ECO:0000313" key="1">
    <source>
        <dbReference type="EMBL" id="CAB9525243.1"/>
    </source>
</evidence>
<keyword evidence="2" id="KW-1185">Reference proteome</keyword>
<dbReference type="EMBL" id="CAICTM010001647">
    <property type="protein sequence ID" value="CAB9525243.1"/>
    <property type="molecule type" value="Genomic_DNA"/>
</dbReference>
<evidence type="ECO:0000313" key="2">
    <source>
        <dbReference type="Proteomes" id="UP001153069"/>
    </source>
</evidence>
<proteinExistence type="predicted"/>
<protein>
    <submittedName>
        <fullName evidence="1">Uncharacterized protein</fullName>
    </submittedName>
</protein>
<dbReference type="AlphaFoldDB" id="A0A9N8ER36"/>
<sequence>SLGLVKVRKANRAAKHSVKRSEAKAVRFSKTPEVAFRHVTQDELQKTWYKPQEYDAFKEDCKRTAAYYRNAQGDITRLDPVKVCLRGLEQNLTRISIMSRRITITSSVNMVLHEQLSQKTRGQSNPEKVREVCMAMSEASRRRAITVASFDEKLAKL</sequence>
<gene>
    <name evidence="1" type="ORF">SEMRO_1649_G288540.1</name>
</gene>
<reference evidence="1" key="1">
    <citation type="submission" date="2020-06" db="EMBL/GenBank/DDBJ databases">
        <authorList>
            <consortium name="Plant Systems Biology data submission"/>
        </authorList>
    </citation>
    <scope>NUCLEOTIDE SEQUENCE</scope>
    <source>
        <strain evidence="1">D6</strain>
    </source>
</reference>
<accession>A0A9N8ER36</accession>
<dbReference type="Proteomes" id="UP001153069">
    <property type="component" value="Unassembled WGS sequence"/>
</dbReference>